<dbReference type="GO" id="GO:0080120">
    <property type="term" value="P:CAAX-box protein maturation"/>
    <property type="evidence" value="ECO:0007669"/>
    <property type="project" value="UniProtKB-ARBA"/>
</dbReference>
<dbReference type="GO" id="GO:0006508">
    <property type="term" value="P:proteolysis"/>
    <property type="evidence" value="ECO:0007669"/>
    <property type="project" value="UniProtKB-KW"/>
</dbReference>
<evidence type="ECO:0000313" key="4">
    <source>
        <dbReference type="Proteomes" id="UP000269289"/>
    </source>
</evidence>
<feature type="region of interest" description="Disordered" evidence="1">
    <location>
        <begin position="24"/>
        <end position="114"/>
    </location>
</feature>
<keyword evidence="3" id="KW-0378">Hydrolase</keyword>
<dbReference type="Proteomes" id="UP000269289">
    <property type="component" value="Unassembled WGS sequence"/>
</dbReference>
<gene>
    <name evidence="3" type="ORF">EBM89_02980</name>
</gene>
<protein>
    <submittedName>
        <fullName evidence="3">CPBP family intramembrane metalloprotease</fullName>
    </submittedName>
</protein>
<comment type="caution">
    <text evidence="3">The sequence shown here is derived from an EMBL/GenBank/DDBJ whole genome shotgun (WGS) entry which is preliminary data.</text>
</comment>
<keyword evidence="4" id="KW-1185">Reference proteome</keyword>
<proteinExistence type="predicted"/>
<dbReference type="GO" id="GO:0004175">
    <property type="term" value="F:endopeptidase activity"/>
    <property type="evidence" value="ECO:0007669"/>
    <property type="project" value="UniProtKB-ARBA"/>
</dbReference>
<dbReference type="GO" id="GO:0008237">
    <property type="term" value="F:metallopeptidase activity"/>
    <property type="evidence" value="ECO:0007669"/>
    <property type="project" value="UniProtKB-KW"/>
</dbReference>
<name>A0A3M2JNF1_9CELL</name>
<reference evidence="3 4" key="1">
    <citation type="submission" date="2018-10" db="EMBL/GenBank/DDBJ databases">
        <title>Isolation, diversity and antifungal activity of actinobacteria from wheat.</title>
        <authorList>
            <person name="Han C."/>
        </authorList>
    </citation>
    <scope>NUCLEOTIDE SEQUENCE [LARGE SCALE GENOMIC DNA]</scope>
    <source>
        <strain evidence="3 4">NEAU-YY56</strain>
    </source>
</reference>
<dbReference type="AlphaFoldDB" id="A0A3M2JNF1"/>
<evidence type="ECO:0000259" key="2">
    <source>
        <dbReference type="Pfam" id="PF02517"/>
    </source>
</evidence>
<dbReference type="Pfam" id="PF02517">
    <property type="entry name" value="Rce1-like"/>
    <property type="match status" value="1"/>
</dbReference>
<dbReference type="EMBL" id="RFFI01000009">
    <property type="protein sequence ID" value="RMI13816.1"/>
    <property type="molecule type" value="Genomic_DNA"/>
</dbReference>
<feature type="compositionally biased region" description="Basic residues" evidence="1">
    <location>
        <begin position="96"/>
        <end position="111"/>
    </location>
</feature>
<feature type="domain" description="CAAX prenyl protease 2/Lysostaphin resistance protein A-like" evidence="2">
    <location>
        <begin position="138"/>
        <end position="189"/>
    </location>
</feature>
<dbReference type="InterPro" id="IPR003675">
    <property type="entry name" value="Rce1/LyrA-like_dom"/>
</dbReference>
<organism evidence="3 4">
    <name type="scientific">Cellulomonas triticagri</name>
    <dbReference type="NCBI Taxonomy" id="2483352"/>
    <lineage>
        <taxon>Bacteria</taxon>
        <taxon>Bacillati</taxon>
        <taxon>Actinomycetota</taxon>
        <taxon>Actinomycetes</taxon>
        <taxon>Micrococcales</taxon>
        <taxon>Cellulomonadaceae</taxon>
        <taxon>Cellulomonas</taxon>
    </lineage>
</organism>
<keyword evidence="3" id="KW-0645">Protease</keyword>
<keyword evidence="3" id="KW-0482">Metalloprotease</keyword>
<accession>A0A3M2JNF1</accession>
<evidence type="ECO:0000256" key="1">
    <source>
        <dbReference type="SAM" id="MobiDB-lite"/>
    </source>
</evidence>
<sequence length="294" mass="31955">MSAAGGRSTCSPPRWTWRTTCPTATARSARLSSTPAPRSTGCATADIPFRRSARARATPSLDRPGHLGALPRRRRRPGGQRCSVHPVRRLREQRLAPRRRRLARRRRRRRSRDHDVARLVAARAARAAHDAGEVGVDFVVAGLTLGVLVGFDEELTSRGPLLTALRGRTRKVAVALISSALFGLMHGIDVVLGQSVTDTLPTRPHVRPTTPRMTRSGRSRPVPIITADARSDRCADVSWHLCGSCRSYSRCAVSWATCRSGHRPTAGENCSGPPAAPAGARWAAEFPEVVRPPC</sequence>
<evidence type="ECO:0000313" key="3">
    <source>
        <dbReference type="EMBL" id="RMI13816.1"/>
    </source>
</evidence>